<dbReference type="FunCoup" id="A0A167QPH6">
    <property type="interactions" value="274"/>
</dbReference>
<dbReference type="AlphaFoldDB" id="A0A167QPH6"/>
<dbReference type="InterPro" id="IPR003347">
    <property type="entry name" value="JmjC_dom"/>
</dbReference>
<gene>
    <name evidence="2" type="ORF">PHYBLDRAFT_140028</name>
</gene>
<dbReference type="GO" id="GO:0045905">
    <property type="term" value="P:positive regulation of translational termination"/>
    <property type="evidence" value="ECO:0007669"/>
    <property type="project" value="TreeGrafter"/>
</dbReference>
<dbReference type="Proteomes" id="UP000077315">
    <property type="component" value="Unassembled WGS sequence"/>
</dbReference>
<dbReference type="Pfam" id="PF13621">
    <property type="entry name" value="Cupin_8"/>
    <property type="match status" value="1"/>
</dbReference>
<dbReference type="GO" id="GO:0016706">
    <property type="term" value="F:2-oxoglutarate-dependent dioxygenase activity"/>
    <property type="evidence" value="ECO:0007669"/>
    <property type="project" value="TreeGrafter"/>
</dbReference>
<protein>
    <recommendedName>
        <fullName evidence="1">JmjC domain-containing protein</fullName>
    </recommendedName>
</protein>
<dbReference type="InParanoid" id="A0A167QPH6"/>
<dbReference type="STRING" id="763407.A0A167QPH6"/>
<evidence type="ECO:0000313" key="2">
    <source>
        <dbReference type="EMBL" id="OAD80018.1"/>
    </source>
</evidence>
<dbReference type="OrthoDB" id="424465at2759"/>
<organism evidence="2 3">
    <name type="scientific">Phycomyces blakesleeanus (strain ATCC 8743b / DSM 1359 / FGSC 10004 / NBRC 33097 / NRRL 1555)</name>
    <dbReference type="NCBI Taxonomy" id="763407"/>
    <lineage>
        <taxon>Eukaryota</taxon>
        <taxon>Fungi</taxon>
        <taxon>Fungi incertae sedis</taxon>
        <taxon>Mucoromycota</taxon>
        <taxon>Mucoromycotina</taxon>
        <taxon>Mucoromycetes</taxon>
        <taxon>Mucorales</taxon>
        <taxon>Phycomycetaceae</taxon>
        <taxon>Phycomyces</taxon>
    </lineage>
</organism>
<evidence type="ECO:0000313" key="3">
    <source>
        <dbReference type="Proteomes" id="UP000077315"/>
    </source>
</evidence>
<evidence type="ECO:0000259" key="1">
    <source>
        <dbReference type="PROSITE" id="PS51184"/>
    </source>
</evidence>
<dbReference type="GeneID" id="28991226"/>
<dbReference type="VEuPathDB" id="FungiDB:PHYBLDRAFT_140028"/>
<dbReference type="GO" id="GO:0043565">
    <property type="term" value="F:sequence-specific DNA binding"/>
    <property type="evidence" value="ECO:0007669"/>
    <property type="project" value="TreeGrafter"/>
</dbReference>
<dbReference type="GO" id="GO:0005634">
    <property type="term" value="C:nucleus"/>
    <property type="evidence" value="ECO:0007669"/>
    <property type="project" value="TreeGrafter"/>
</dbReference>
<proteinExistence type="predicted"/>
<dbReference type="RefSeq" id="XP_018298058.1">
    <property type="nucleotide sequence ID" value="XM_018430320.1"/>
</dbReference>
<dbReference type="Gene3D" id="2.60.120.650">
    <property type="entry name" value="Cupin"/>
    <property type="match status" value="1"/>
</dbReference>
<dbReference type="InterPro" id="IPR041667">
    <property type="entry name" value="Cupin_8"/>
</dbReference>
<dbReference type="PROSITE" id="PS51184">
    <property type="entry name" value="JMJC"/>
    <property type="match status" value="1"/>
</dbReference>
<feature type="domain" description="JmjC" evidence="1">
    <location>
        <begin position="118"/>
        <end position="278"/>
    </location>
</feature>
<dbReference type="SMART" id="SM00558">
    <property type="entry name" value="JmjC"/>
    <property type="match status" value="1"/>
</dbReference>
<sequence length="379" mass="44826">MNCVQYYEQPPSYEKFLHHHLIPNLPALIGPSLTAEWEATKSWVTVEQDKSDSNRSRRIPNYEHLRTIYGSCKVQVADCNDRYFTDQKRSEMTFDDFVDLWQKDTGKSRFYLKDWHFVQARPEIKAYEVPKIFEDDWLNGYWVGRKMADGSEDDYRFSYMGGDGTFTPFHADVYRSYSWSSNICGVKKWTLFRPGQEHLYKNKRGDLVYDIRNVDPLEFPDFERAERIVLYQKAGETLFVPSGWFHQVENLGPTISINHNWTNSTNVEKTFESLANDLVDVRHAIDNLEDEMSPLEFVEQCQDLLHVHSGWHWKLFIEIAQSAVDRAGEESRPGREFEYECLRRVIKKMEDNEPLLIKYFEYKSLDCLDQLKHTIKYGL</sequence>
<reference evidence="3" key="1">
    <citation type="submission" date="2015-06" db="EMBL/GenBank/DDBJ databases">
        <title>Expansion of signal transduction pathways in fungi by whole-genome duplication.</title>
        <authorList>
            <consortium name="DOE Joint Genome Institute"/>
            <person name="Corrochano L.M."/>
            <person name="Kuo A."/>
            <person name="Marcet-Houben M."/>
            <person name="Polaino S."/>
            <person name="Salamov A."/>
            <person name="Villalobos J.M."/>
            <person name="Alvarez M.I."/>
            <person name="Avalos J."/>
            <person name="Benito E.P."/>
            <person name="Benoit I."/>
            <person name="Burger G."/>
            <person name="Camino L.P."/>
            <person name="Canovas D."/>
            <person name="Cerda-Olmedo E."/>
            <person name="Cheng J.-F."/>
            <person name="Dominguez A."/>
            <person name="Elias M."/>
            <person name="Eslava A.P."/>
            <person name="Glaser F."/>
            <person name="Grimwood J."/>
            <person name="Gutierrez G."/>
            <person name="Heitman J."/>
            <person name="Henrissat B."/>
            <person name="Iturriaga E.A."/>
            <person name="Lang B.F."/>
            <person name="Lavin J.L."/>
            <person name="Lee S."/>
            <person name="Li W."/>
            <person name="Lindquist E."/>
            <person name="Lopez-Garcia S."/>
            <person name="Luque E.M."/>
            <person name="Marcos A.T."/>
            <person name="Martin J."/>
            <person name="McCluskey K."/>
            <person name="Medina H.R."/>
            <person name="Miralles-Duran A."/>
            <person name="Miyazaki A."/>
            <person name="Munoz-Torres E."/>
            <person name="Oguiza J.A."/>
            <person name="Ohm R."/>
            <person name="Olmedo M."/>
            <person name="Orejas M."/>
            <person name="Ortiz-Castellanos L."/>
            <person name="Pisabarro A.G."/>
            <person name="Rodriguez-Romero J."/>
            <person name="Ruiz-Herrera J."/>
            <person name="Ruiz-Vazquez R."/>
            <person name="Sanz C."/>
            <person name="Schackwitz W."/>
            <person name="Schmutz J."/>
            <person name="Shahriari M."/>
            <person name="Shelest E."/>
            <person name="Silva-Franco F."/>
            <person name="Soanes D."/>
            <person name="Syed K."/>
            <person name="Tagua V.G."/>
            <person name="Talbot N.J."/>
            <person name="Thon M."/>
            <person name="De vries R.P."/>
            <person name="Wiebenga A."/>
            <person name="Yadav J.S."/>
            <person name="Braun E.L."/>
            <person name="Baker S."/>
            <person name="Garre V."/>
            <person name="Horwitz B."/>
            <person name="Torres-Martinez S."/>
            <person name="Idnurm A."/>
            <person name="Herrera-Estrella A."/>
            <person name="Gabaldon T."/>
            <person name="Grigoriev I.V."/>
        </authorList>
    </citation>
    <scope>NUCLEOTIDE SEQUENCE [LARGE SCALE GENOMIC DNA]</scope>
    <source>
        <strain evidence="3">NRRL 1555(-)</strain>
    </source>
</reference>
<dbReference type="PANTHER" id="PTHR12480">
    <property type="entry name" value="ARGININE DEMETHYLASE AND LYSYL-HYDROXYLASE JMJD"/>
    <property type="match status" value="1"/>
</dbReference>
<dbReference type="SUPFAM" id="SSF51197">
    <property type="entry name" value="Clavaminate synthase-like"/>
    <property type="match status" value="1"/>
</dbReference>
<dbReference type="EMBL" id="KV440972">
    <property type="protein sequence ID" value="OAD80018.1"/>
    <property type="molecule type" value="Genomic_DNA"/>
</dbReference>
<dbReference type="PANTHER" id="PTHR12480:SF6">
    <property type="entry name" value="2-OXOGLUTARATE AND IRON-DEPENDENT OXYGENASE JMJD4"/>
    <property type="match status" value="1"/>
</dbReference>
<keyword evidence="3" id="KW-1185">Reference proteome</keyword>
<name>A0A167QPH6_PHYB8</name>
<accession>A0A167QPH6</accession>
<dbReference type="GO" id="GO:0005737">
    <property type="term" value="C:cytoplasm"/>
    <property type="evidence" value="ECO:0007669"/>
    <property type="project" value="TreeGrafter"/>
</dbReference>
<dbReference type="InterPro" id="IPR050910">
    <property type="entry name" value="JMJD6_ArgDemeth/LysHydrox"/>
</dbReference>